<dbReference type="KEGG" id="val:VDBG_03822"/>
<gene>
    <name evidence="3" type="ORF">VDBG_03822</name>
</gene>
<feature type="compositionally biased region" description="Polar residues" evidence="1">
    <location>
        <begin position="37"/>
        <end position="52"/>
    </location>
</feature>
<feature type="region of interest" description="Disordered" evidence="1">
    <location>
        <begin position="122"/>
        <end position="165"/>
    </location>
</feature>
<dbReference type="AlphaFoldDB" id="C9SHB9"/>
<dbReference type="EMBL" id="DS985217">
    <property type="protein sequence ID" value="EEY17713.1"/>
    <property type="molecule type" value="Genomic_DNA"/>
</dbReference>
<dbReference type="OMA" id="DARRSHC"/>
<keyword evidence="2" id="KW-0732">Signal</keyword>
<accession>C9SHB9</accession>
<dbReference type="GeneID" id="9532562"/>
<evidence type="ECO:0000256" key="2">
    <source>
        <dbReference type="SAM" id="SignalP"/>
    </source>
</evidence>
<feature type="region of interest" description="Disordered" evidence="1">
    <location>
        <begin position="20"/>
        <end position="54"/>
    </location>
</feature>
<dbReference type="OrthoDB" id="4839346at2759"/>
<name>C9SHB9_VERA1</name>
<dbReference type="Proteomes" id="UP000008698">
    <property type="component" value="Unassembled WGS sequence"/>
</dbReference>
<evidence type="ECO:0000313" key="4">
    <source>
        <dbReference type="Proteomes" id="UP000008698"/>
    </source>
</evidence>
<reference evidence="4" key="1">
    <citation type="journal article" date="2011" name="PLoS Pathog.">
        <title>Comparative genomics yields insights into niche adaptation of plant vascular wilt pathogens.</title>
        <authorList>
            <person name="Klosterman S.J."/>
            <person name="Subbarao K.V."/>
            <person name="Kang S."/>
            <person name="Veronese P."/>
            <person name="Gold S.E."/>
            <person name="Thomma B.P.H.J."/>
            <person name="Chen Z."/>
            <person name="Henrissat B."/>
            <person name="Lee Y.-H."/>
            <person name="Park J."/>
            <person name="Garcia-Pedrajas M.D."/>
            <person name="Barbara D.J."/>
            <person name="Anchieta A."/>
            <person name="de Jonge R."/>
            <person name="Santhanam P."/>
            <person name="Maruthachalam K."/>
            <person name="Atallah Z."/>
            <person name="Amyotte S.G."/>
            <person name="Paz Z."/>
            <person name="Inderbitzin P."/>
            <person name="Hayes R.J."/>
            <person name="Heiman D.I."/>
            <person name="Young S."/>
            <person name="Zeng Q."/>
            <person name="Engels R."/>
            <person name="Galagan J."/>
            <person name="Cuomo C.A."/>
            <person name="Dobinson K.F."/>
            <person name="Ma L.-J."/>
        </authorList>
    </citation>
    <scope>NUCLEOTIDE SEQUENCE [LARGE SCALE GENOMIC DNA]</scope>
    <source>
        <strain evidence="4">VaMs.102 / ATCC MYA-4576 / FGSC 10136</strain>
    </source>
</reference>
<dbReference type="HOGENOM" id="CLU_1696850_0_0_1"/>
<protein>
    <submittedName>
        <fullName evidence="3">Predicted protein</fullName>
    </submittedName>
</protein>
<feature type="compositionally biased region" description="Basic and acidic residues" evidence="1">
    <location>
        <begin position="148"/>
        <end position="165"/>
    </location>
</feature>
<feature type="signal peptide" evidence="2">
    <location>
        <begin position="1"/>
        <end position="16"/>
    </location>
</feature>
<feature type="compositionally biased region" description="Basic and acidic residues" evidence="1">
    <location>
        <begin position="130"/>
        <end position="140"/>
    </location>
</feature>
<evidence type="ECO:0000313" key="3">
    <source>
        <dbReference type="EMBL" id="EEY17713.1"/>
    </source>
</evidence>
<organism evidence="4">
    <name type="scientific">Verticillium alfalfae (strain VaMs.102 / ATCC MYA-4576 / FGSC 10136)</name>
    <name type="common">Verticillium wilt of alfalfa</name>
    <name type="synonym">Verticillium albo-atrum</name>
    <dbReference type="NCBI Taxonomy" id="526221"/>
    <lineage>
        <taxon>Eukaryota</taxon>
        <taxon>Fungi</taxon>
        <taxon>Dikarya</taxon>
        <taxon>Ascomycota</taxon>
        <taxon>Pezizomycotina</taxon>
        <taxon>Sordariomycetes</taxon>
        <taxon>Hypocreomycetidae</taxon>
        <taxon>Glomerellales</taxon>
        <taxon>Plectosphaerellaceae</taxon>
        <taxon>Verticillium</taxon>
    </lineage>
</organism>
<dbReference type="eggNOG" id="ENOG502T5D5">
    <property type="taxonomic scope" value="Eukaryota"/>
</dbReference>
<feature type="chain" id="PRO_5003001015" evidence="2">
    <location>
        <begin position="17"/>
        <end position="165"/>
    </location>
</feature>
<keyword evidence="4" id="KW-1185">Reference proteome</keyword>
<dbReference type="RefSeq" id="XP_003005869.1">
    <property type="nucleotide sequence ID" value="XM_003005823.1"/>
</dbReference>
<evidence type="ECO:0000256" key="1">
    <source>
        <dbReference type="SAM" id="MobiDB-lite"/>
    </source>
</evidence>
<sequence length="165" mass="18107">MVVGLVASLVSTLVHSSKNKSCSSATATPERPRRENQATAHHQQGSAHSTPCSRDCSICAVVPSLATRYERKQERKDRRCARRADRRDARRSHCCYPVGVVVQPTVSVGGYPTMAGQSYGVRRVSAPRRQGAEGQERGLTDGDVPPPYEREDPHGALDEKNEVRL</sequence>
<proteinExistence type="predicted"/>